<dbReference type="OrthoDB" id="407355at2759"/>
<evidence type="ECO:0000256" key="8">
    <source>
        <dbReference type="ARBA" id="ARBA00023285"/>
    </source>
</evidence>
<dbReference type="GO" id="GO:0098552">
    <property type="term" value="C:side of membrane"/>
    <property type="evidence" value="ECO:0007669"/>
    <property type="project" value="UniProtKB-KW"/>
</dbReference>
<dbReference type="EMBL" id="CACVBS010000045">
    <property type="protein sequence ID" value="CAA7264451.1"/>
    <property type="molecule type" value="Genomic_DNA"/>
</dbReference>
<reference evidence="18 19" key="1">
    <citation type="submission" date="2020-01" db="EMBL/GenBank/DDBJ databases">
        <authorList>
            <person name="Gupta K D."/>
        </authorList>
    </citation>
    <scope>NUCLEOTIDE SEQUENCE [LARGE SCALE GENOMIC DNA]</scope>
</reference>
<feature type="region of interest" description="Disordered" evidence="14">
    <location>
        <begin position="366"/>
        <end position="392"/>
    </location>
</feature>
<dbReference type="PROSITE" id="PS51677">
    <property type="entry name" value="NODB"/>
    <property type="match status" value="1"/>
</dbReference>
<keyword evidence="16" id="KW-0732">Signal</keyword>
<name>A0A8S0XS10_CYCAE</name>
<comment type="cofactor">
    <cofactor evidence="1">
        <name>Co(2+)</name>
        <dbReference type="ChEBI" id="CHEBI:48828"/>
    </cofactor>
</comment>
<accession>A0A8S0XS10</accession>
<evidence type="ECO:0000256" key="7">
    <source>
        <dbReference type="ARBA" id="ARBA00023277"/>
    </source>
</evidence>
<keyword evidence="3" id="KW-1003">Cell membrane</keyword>
<dbReference type="AlphaFoldDB" id="A0A8S0XS10"/>
<dbReference type="EC" id="3.5.1.41" evidence="12"/>
<dbReference type="GO" id="GO:0005886">
    <property type="term" value="C:plasma membrane"/>
    <property type="evidence" value="ECO:0007669"/>
    <property type="project" value="UniProtKB-SubCell"/>
</dbReference>
<keyword evidence="4" id="KW-0336">GPI-anchor</keyword>
<organism evidence="18 19">
    <name type="scientific">Cyclocybe aegerita</name>
    <name type="common">Black poplar mushroom</name>
    <name type="synonym">Agrocybe aegerita</name>
    <dbReference type="NCBI Taxonomy" id="1973307"/>
    <lineage>
        <taxon>Eukaryota</taxon>
        <taxon>Fungi</taxon>
        <taxon>Dikarya</taxon>
        <taxon>Basidiomycota</taxon>
        <taxon>Agaricomycotina</taxon>
        <taxon>Agaricomycetes</taxon>
        <taxon>Agaricomycetidae</taxon>
        <taxon>Agaricales</taxon>
        <taxon>Agaricineae</taxon>
        <taxon>Bolbitiaceae</taxon>
        <taxon>Cyclocybe</taxon>
    </lineage>
</organism>
<keyword evidence="8" id="KW-0170">Cobalt</keyword>
<evidence type="ECO:0000256" key="4">
    <source>
        <dbReference type="ARBA" id="ARBA00022622"/>
    </source>
</evidence>
<dbReference type="GO" id="GO:0004099">
    <property type="term" value="F:chitin deacetylase activity"/>
    <property type="evidence" value="ECO:0007669"/>
    <property type="project" value="UniProtKB-EC"/>
</dbReference>
<evidence type="ECO:0000256" key="1">
    <source>
        <dbReference type="ARBA" id="ARBA00001941"/>
    </source>
</evidence>
<evidence type="ECO:0000256" key="16">
    <source>
        <dbReference type="SAM" id="SignalP"/>
    </source>
</evidence>
<keyword evidence="10" id="KW-0961">Cell wall biogenesis/degradation</keyword>
<comment type="caution">
    <text evidence="18">The sequence shown here is derived from an EMBL/GenBank/DDBJ whole genome shotgun (WGS) entry which is preliminary data.</text>
</comment>
<dbReference type="InterPro" id="IPR002509">
    <property type="entry name" value="NODB_dom"/>
</dbReference>
<comment type="catalytic activity">
    <reaction evidence="13">
        <text>[(1-&gt;4)-N-acetyl-beta-D-glucosaminyl](n) + n H2O = chitosan + n acetate</text>
        <dbReference type="Rhea" id="RHEA:10464"/>
        <dbReference type="Rhea" id="RHEA-COMP:9593"/>
        <dbReference type="Rhea" id="RHEA-COMP:9597"/>
        <dbReference type="ChEBI" id="CHEBI:15377"/>
        <dbReference type="ChEBI" id="CHEBI:17029"/>
        <dbReference type="ChEBI" id="CHEBI:30089"/>
        <dbReference type="ChEBI" id="CHEBI:57704"/>
        <dbReference type="EC" id="3.5.1.41"/>
    </reaction>
    <physiologicalReaction direction="left-to-right" evidence="13">
        <dbReference type="Rhea" id="RHEA:10465"/>
    </physiologicalReaction>
</comment>
<dbReference type="PANTHER" id="PTHR10587">
    <property type="entry name" value="GLYCOSYL TRANSFERASE-RELATED"/>
    <property type="match status" value="1"/>
</dbReference>
<dbReference type="Pfam" id="PF01522">
    <property type="entry name" value="Polysacc_deac_1"/>
    <property type="match status" value="1"/>
</dbReference>
<dbReference type="Proteomes" id="UP000467700">
    <property type="component" value="Unassembled WGS sequence"/>
</dbReference>
<dbReference type="PANTHER" id="PTHR10587:SF98">
    <property type="entry name" value="CHITIN DEACETYLASE"/>
    <property type="match status" value="1"/>
</dbReference>
<keyword evidence="7" id="KW-0119">Carbohydrate metabolism</keyword>
<evidence type="ECO:0000256" key="14">
    <source>
        <dbReference type="SAM" id="MobiDB-lite"/>
    </source>
</evidence>
<feature type="domain" description="NodB homology" evidence="17">
    <location>
        <begin position="137"/>
        <end position="338"/>
    </location>
</feature>
<evidence type="ECO:0000313" key="19">
    <source>
        <dbReference type="Proteomes" id="UP000467700"/>
    </source>
</evidence>
<evidence type="ECO:0000256" key="13">
    <source>
        <dbReference type="ARBA" id="ARBA00048494"/>
    </source>
</evidence>
<keyword evidence="9" id="KW-0449">Lipoprotein</keyword>
<comment type="subcellular location">
    <subcellularLocation>
        <location evidence="2">Cell membrane</location>
        <topology evidence="2">Lipid-anchor</topology>
        <topology evidence="2">GPI-anchor</topology>
    </subcellularLocation>
</comment>
<dbReference type="GO" id="GO:0006032">
    <property type="term" value="P:chitin catabolic process"/>
    <property type="evidence" value="ECO:0007669"/>
    <property type="project" value="UniProtKB-KW"/>
</dbReference>
<keyword evidence="19" id="KW-1185">Reference proteome</keyword>
<dbReference type="InterPro" id="IPR011330">
    <property type="entry name" value="Glyco_hydro/deAcase_b/a-brl"/>
</dbReference>
<evidence type="ECO:0000256" key="15">
    <source>
        <dbReference type="SAM" id="Phobius"/>
    </source>
</evidence>
<feature type="transmembrane region" description="Helical" evidence="15">
    <location>
        <begin position="406"/>
        <end position="427"/>
    </location>
</feature>
<keyword evidence="4" id="KW-0325">Glycoprotein</keyword>
<evidence type="ECO:0000313" key="18">
    <source>
        <dbReference type="EMBL" id="CAA7264451.1"/>
    </source>
</evidence>
<keyword evidence="15" id="KW-0812">Transmembrane</keyword>
<dbReference type="InterPro" id="IPR050248">
    <property type="entry name" value="Polysacc_deacetylase_ArnD"/>
</dbReference>
<dbReference type="GO" id="GO:0009272">
    <property type="term" value="P:fungal-type cell wall biogenesis"/>
    <property type="evidence" value="ECO:0007669"/>
    <property type="project" value="UniProtKB-ARBA"/>
</dbReference>
<feature type="chain" id="PRO_5035722960" description="chitin deacetylase" evidence="16">
    <location>
        <begin position="22"/>
        <end position="429"/>
    </location>
</feature>
<dbReference type="GO" id="GO:0000272">
    <property type="term" value="P:polysaccharide catabolic process"/>
    <property type="evidence" value="ECO:0007669"/>
    <property type="project" value="UniProtKB-KW"/>
</dbReference>
<keyword evidence="11" id="KW-0624">Polysaccharide degradation</keyword>
<sequence length="429" mass="45776">MLPSIFTLGVVALSTVRVVEAQDSTPDRTSAAGEASIKDPDQECEAYRYQPVADALASFPSIWQQASILPGDTNAATKWAAIQPNVPDIAPKGTPQGDFSGMSYGSDDPDCWWTVSKCTNPKVDNVPADVSVMPEPRTLGYGFDDGPNCSHNAFYDYLAQQNQKATMFFIGSNVMDWPLEAARAVNDGHEVCIHSWSHNYMTALQSEDAFAELYYSVSLEAVRLATGATPTCWRPPFGDVDDRIRAIANGLGLRTVLWQYDSQDWQVGVTEGVTSDSVDQEYQNMIDDAKKGLFDTVGTMILMHELNDFTMQEAIKYYPKLKEAFDHIVPVAVGMNITHPYIETSFTMPSFAQYIAGTGATLAANSTSSAGTTTASSTTGSSGTASGGVAVESTKTGDASRASGSAGIQMVAALVLGVACAAVVGLLPS</sequence>
<evidence type="ECO:0000256" key="11">
    <source>
        <dbReference type="ARBA" id="ARBA00023326"/>
    </source>
</evidence>
<evidence type="ECO:0000256" key="12">
    <source>
        <dbReference type="ARBA" id="ARBA00024056"/>
    </source>
</evidence>
<dbReference type="SUPFAM" id="SSF88713">
    <property type="entry name" value="Glycoside hydrolase/deacetylase"/>
    <property type="match status" value="1"/>
</dbReference>
<feature type="signal peptide" evidence="16">
    <location>
        <begin position="1"/>
        <end position="21"/>
    </location>
</feature>
<protein>
    <recommendedName>
        <fullName evidence="12">chitin deacetylase</fullName>
        <ecNumber evidence="12">3.5.1.41</ecNumber>
    </recommendedName>
</protein>
<keyword evidence="5" id="KW-0146">Chitin degradation</keyword>
<evidence type="ECO:0000256" key="5">
    <source>
        <dbReference type="ARBA" id="ARBA00023024"/>
    </source>
</evidence>
<evidence type="ECO:0000256" key="9">
    <source>
        <dbReference type="ARBA" id="ARBA00023288"/>
    </source>
</evidence>
<proteinExistence type="predicted"/>
<keyword evidence="6 15" id="KW-0472">Membrane</keyword>
<keyword evidence="15" id="KW-1133">Transmembrane helix</keyword>
<evidence type="ECO:0000256" key="6">
    <source>
        <dbReference type="ARBA" id="ARBA00023136"/>
    </source>
</evidence>
<dbReference type="GO" id="GO:0071555">
    <property type="term" value="P:cell wall organization"/>
    <property type="evidence" value="ECO:0007669"/>
    <property type="project" value="UniProtKB-KW"/>
</dbReference>
<evidence type="ECO:0000256" key="3">
    <source>
        <dbReference type="ARBA" id="ARBA00022475"/>
    </source>
</evidence>
<evidence type="ECO:0000256" key="2">
    <source>
        <dbReference type="ARBA" id="ARBA00004609"/>
    </source>
</evidence>
<evidence type="ECO:0000259" key="17">
    <source>
        <dbReference type="PROSITE" id="PS51677"/>
    </source>
</evidence>
<evidence type="ECO:0000256" key="10">
    <source>
        <dbReference type="ARBA" id="ARBA00023316"/>
    </source>
</evidence>
<feature type="compositionally biased region" description="Low complexity" evidence="14">
    <location>
        <begin position="366"/>
        <end position="388"/>
    </location>
</feature>
<gene>
    <name evidence="18" type="ORF">AAE3_LOCUS6714</name>
</gene>
<dbReference type="Gene3D" id="3.20.20.370">
    <property type="entry name" value="Glycoside hydrolase/deacetylase"/>
    <property type="match status" value="1"/>
</dbReference>